<reference evidence="2 3" key="1">
    <citation type="submission" date="2015-09" db="EMBL/GenBank/DDBJ databases">
        <title>Sorangium comparison.</title>
        <authorList>
            <person name="Zaburannyi N."/>
            <person name="Bunk B."/>
            <person name="Overmann J."/>
            <person name="Mueller R."/>
        </authorList>
    </citation>
    <scope>NUCLEOTIDE SEQUENCE [LARGE SCALE GENOMIC DNA]</scope>
    <source>
        <strain evidence="2 3">So ce836</strain>
    </source>
</reference>
<evidence type="ECO:0000259" key="1">
    <source>
        <dbReference type="Pfam" id="PF13304"/>
    </source>
</evidence>
<dbReference type="InterPro" id="IPR003959">
    <property type="entry name" value="ATPase_AAA_core"/>
</dbReference>
<dbReference type="PANTHER" id="PTHR40396:SF1">
    <property type="entry name" value="ATPASE AAA-TYPE CORE DOMAIN-CONTAINING PROTEIN"/>
    <property type="match status" value="1"/>
</dbReference>
<dbReference type="RefSeq" id="WP_129575272.1">
    <property type="nucleotide sequence ID" value="NZ_CP012672.1"/>
</dbReference>
<sequence length="373" mass="41291">MIETVSFKNFKALRDICLPLERFTVLVGPNASGKTSVLQGLAYLHSEDPWSLLEGERHPSVLRSHGAGEPIEIRCTGTWSGRAGSIRLLAEDYGDGHWGRHVTVECGDDVITYPGASSQLSDEAREVIDAVRAPADLLRLDATKLAQPSYSASLVPRIEPDGDGLAAVLAEMLISRADDFRRVEDALRAVIPAVERVRLERSAVKRPEIQRVTINGQTMTSTVEREYVGHRAVLDMRGAANLPSHAASEGTLIVLGILTAIISRKGAHLLLIDDLERAIHPRAIADLVAQIRKLLDVFPELQIVATSHSPYLIDHLEPEEVRLMSADETGAVRWARLNEHPQFERWKEFMSPGEIWSMVGEDWVRERGAQPHV</sequence>
<dbReference type="GO" id="GO:0016887">
    <property type="term" value="F:ATP hydrolysis activity"/>
    <property type="evidence" value="ECO:0007669"/>
    <property type="project" value="InterPro"/>
</dbReference>
<evidence type="ECO:0000313" key="3">
    <source>
        <dbReference type="Proteomes" id="UP000295497"/>
    </source>
</evidence>
<gene>
    <name evidence="2" type="ORF">SOCE836_036170</name>
</gene>
<dbReference type="CDD" id="cd00267">
    <property type="entry name" value="ABC_ATPase"/>
    <property type="match status" value="1"/>
</dbReference>
<organism evidence="2 3">
    <name type="scientific">Sorangium cellulosum</name>
    <name type="common">Polyangium cellulosum</name>
    <dbReference type="NCBI Taxonomy" id="56"/>
    <lineage>
        <taxon>Bacteria</taxon>
        <taxon>Pseudomonadati</taxon>
        <taxon>Myxococcota</taxon>
        <taxon>Polyangia</taxon>
        <taxon>Polyangiales</taxon>
        <taxon>Polyangiaceae</taxon>
        <taxon>Sorangium</taxon>
    </lineage>
</organism>
<dbReference type="InterPro" id="IPR027417">
    <property type="entry name" value="P-loop_NTPase"/>
</dbReference>
<feature type="domain" description="ATPase AAA-type core" evidence="1">
    <location>
        <begin position="23"/>
        <end position="314"/>
    </location>
</feature>
<dbReference type="Gene3D" id="3.40.50.300">
    <property type="entry name" value="P-loop containing nucleotide triphosphate hydrolases"/>
    <property type="match status" value="2"/>
</dbReference>
<dbReference type="Pfam" id="PF13304">
    <property type="entry name" value="AAA_21"/>
    <property type="match status" value="1"/>
</dbReference>
<dbReference type="SUPFAM" id="SSF52540">
    <property type="entry name" value="P-loop containing nucleoside triphosphate hydrolases"/>
    <property type="match status" value="1"/>
</dbReference>
<dbReference type="PIRSF" id="PIRSF029347">
    <property type="entry name" value="RecF"/>
    <property type="match status" value="1"/>
</dbReference>
<evidence type="ECO:0000313" key="2">
    <source>
        <dbReference type="EMBL" id="AUX31486.1"/>
    </source>
</evidence>
<dbReference type="AlphaFoldDB" id="A0A4P2QNH4"/>
<protein>
    <recommendedName>
        <fullName evidence="1">ATPase AAA-type core domain-containing protein</fullName>
    </recommendedName>
</protein>
<proteinExistence type="predicted"/>
<dbReference type="EMBL" id="CP012672">
    <property type="protein sequence ID" value="AUX31486.1"/>
    <property type="molecule type" value="Genomic_DNA"/>
</dbReference>
<dbReference type="PANTHER" id="PTHR40396">
    <property type="entry name" value="ATPASE-LIKE PROTEIN"/>
    <property type="match status" value="1"/>
</dbReference>
<accession>A0A4P2QNH4</accession>
<name>A0A4P2QNH4_SORCE</name>
<dbReference type="GO" id="GO:0005524">
    <property type="term" value="F:ATP binding"/>
    <property type="evidence" value="ECO:0007669"/>
    <property type="project" value="InterPro"/>
</dbReference>
<dbReference type="InterPro" id="IPR014555">
    <property type="entry name" value="RecF-like"/>
</dbReference>
<dbReference type="Proteomes" id="UP000295497">
    <property type="component" value="Chromosome"/>
</dbReference>